<sequence>MKKTLFFAVSAWMLSACSGGVMMSADNQQKSPFISSKTEDSRIQQILQLFNEAGAQAVFVTFDGTVLKRYGNDLTRAQTEYIPASTFKMLNALIGLQHDKATSTEVFKWNGEKRSFPAWEKDMTLAQAMQASAVPVYQELARRIGLELMQQEVRRAGFGNADIGKQVDNFWLVGPLKITPEQEARFAYGLATEQLGFDTAVQKQVKDMLYIEGRGDAKLYAKSGWGMDVNPQVGWYTGWVDDGHGKVTAFALNMQMEQGDDVGERKQLTLDVLDKLGVFFYLR</sequence>
<accession>A0A3B7M633</accession>
<dbReference type="CARD" id="ARO:3005932">
    <property type="molecule name" value="OXA-727"/>
    <property type="mechanism identifier" value="ARO:0001004"/>
    <property type="mechanism name" value="antibiotic inactivation"/>
</dbReference>
<evidence type="ECO:0000259" key="2">
    <source>
        <dbReference type="Pfam" id="PF00905"/>
    </source>
</evidence>
<gene>
    <name evidence="3" type="ORF">CDG60_17165</name>
</gene>
<evidence type="ECO:0000313" key="3">
    <source>
        <dbReference type="EMBL" id="AXY58133.1"/>
    </source>
</evidence>
<dbReference type="EMBL" id="CP032134">
    <property type="protein sequence ID" value="AXY58133.1"/>
    <property type="molecule type" value="Genomic_DNA"/>
</dbReference>
<reference evidence="4" key="1">
    <citation type="submission" date="2018-09" db="EMBL/GenBank/DDBJ databases">
        <title>The complete genome of Acinetobacter sp. strain WCHAc010005.</title>
        <authorList>
            <person name="Hu Y."/>
            <person name="Long H."/>
            <person name="Feng Y."/>
            <person name="Zong Z."/>
        </authorList>
    </citation>
    <scope>NUCLEOTIDE SEQUENCE [LARGE SCALE GENOMIC DNA]</scope>
    <source>
        <strain evidence="4">WCHAc010005</strain>
    </source>
</reference>
<dbReference type="PROSITE" id="PS51257">
    <property type="entry name" value="PROKAR_LIPOPROTEIN"/>
    <property type="match status" value="1"/>
</dbReference>
<dbReference type="InterPro" id="IPR001460">
    <property type="entry name" value="PCN-bd_Tpept"/>
</dbReference>
<organism evidence="3 4">
    <name type="scientific">Acinetobacter chinensis</name>
    <dbReference type="NCBI Taxonomy" id="2004650"/>
    <lineage>
        <taxon>Bacteria</taxon>
        <taxon>Pseudomonadati</taxon>
        <taxon>Pseudomonadota</taxon>
        <taxon>Gammaproteobacteria</taxon>
        <taxon>Moraxellales</taxon>
        <taxon>Moraxellaceae</taxon>
        <taxon>Acinetobacter</taxon>
    </lineage>
</organism>
<dbReference type="Gene3D" id="3.40.710.10">
    <property type="entry name" value="DD-peptidase/beta-lactamase superfamily"/>
    <property type="match status" value="1"/>
</dbReference>
<evidence type="ECO:0000256" key="1">
    <source>
        <dbReference type="SAM" id="SignalP"/>
    </source>
</evidence>
<dbReference type="NCBIfam" id="NF012161">
    <property type="entry name" value="bla_class_D_main"/>
    <property type="match status" value="1"/>
</dbReference>
<feature type="domain" description="Penicillin-binding protein transpeptidase" evidence="2">
    <location>
        <begin position="74"/>
        <end position="266"/>
    </location>
</feature>
<proteinExistence type="predicted"/>
<dbReference type="Pfam" id="PF00905">
    <property type="entry name" value="Transpeptidase"/>
    <property type="match status" value="1"/>
</dbReference>
<feature type="chain" id="PRO_5017802547" evidence="1">
    <location>
        <begin position="19"/>
        <end position="283"/>
    </location>
</feature>
<name>A0A3B7M633_9GAMM</name>
<dbReference type="SUPFAM" id="SSF56601">
    <property type="entry name" value="beta-lactamase/transpeptidase-like"/>
    <property type="match status" value="1"/>
</dbReference>
<keyword evidence="1" id="KW-0732">Signal</keyword>
<dbReference type="InterPro" id="IPR012338">
    <property type="entry name" value="Beta-lactam/transpept-like"/>
</dbReference>
<dbReference type="NCBIfam" id="NF033666">
    <property type="entry name" value="blaOXA-727_like"/>
    <property type="match status" value="1"/>
</dbReference>
<dbReference type="Proteomes" id="UP000263753">
    <property type="component" value="Chromosome"/>
</dbReference>
<dbReference type="RefSeq" id="WP_114272532.1">
    <property type="nucleotide sequence ID" value="NZ_CP032134.1"/>
</dbReference>
<dbReference type="GO" id="GO:0008658">
    <property type="term" value="F:penicillin binding"/>
    <property type="evidence" value="ECO:0007669"/>
    <property type="project" value="InterPro"/>
</dbReference>
<dbReference type="AlphaFoldDB" id="A0A3B7M633"/>
<feature type="signal peptide" evidence="1">
    <location>
        <begin position="1"/>
        <end position="18"/>
    </location>
</feature>
<dbReference type="KEGG" id="achi:CDG60_17165"/>
<protein>
    <submittedName>
        <fullName evidence="3">Class D beta-lactamase OXA-664</fullName>
    </submittedName>
</protein>
<evidence type="ECO:0000313" key="4">
    <source>
        <dbReference type="Proteomes" id="UP000263753"/>
    </source>
</evidence>